<keyword evidence="2" id="KW-1185">Reference proteome</keyword>
<comment type="caution">
    <text evidence="1">The sequence shown here is derived from an EMBL/GenBank/DDBJ whole genome shotgun (WGS) entry which is preliminary data.</text>
</comment>
<organism evidence="1 2">
    <name type="scientific">Anabaenopsis tanganyikae CS-531</name>
    <dbReference type="NCBI Taxonomy" id="2785304"/>
    <lineage>
        <taxon>Bacteria</taxon>
        <taxon>Bacillati</taxon>
        <taxon>Cyanobacteriota</taxon>
        <taxon>Cyanophyceae</taxon>
        <taxon>Nostocales</taxon>
        <taxon>Nodulariaceae</taxon>
        <taxon>Anabaenopsis</taxon>
        <taxon>Anabaenopsis tanganyikae</taxon>
    </lineage>
</organism>
<gene>
    <name evidence="1" type="ORF">NWP22_02675</name>
</gene>
<dbReference type="Proteomes" id="UP001159386">
    <property type="component" value="Unassembled WGS sequence"/>
</dbReference>
<evidence type="ECO:0000313" key="2">
    <source>
        <dbReference type="Proteomes" id="UP001159386"/>
    </source>
</evidence>
<name>A0ABT6KBR1_9CYAN</name>
<sequence length="41" mass="4722">MNYPDFTPQGYEVIRELGRNREGGRIAWLASQLQRGTGIRD</sequence>
<accession>A0ABT6KBR1</accession>
<dbReference type="RefSeq" id="WP_280801478.1">
    <property type="nucleotide sequence ID" value="NZ_JANQDF010000027.1"/>
</dbReference>
<evidence type="ECO:0000313" key="1">
    <source>
        <dbReference type="EMBL" id="MDH6104789.1"/>
    </source>
</evidence>
<proteinExistence type="predicted"/>
<reference evidence="1 2" key="1">
    <citation type="journal article" date="2023" name="J. Phycol.">
        <title>Chrysosporum ovalisporum is synonymous with the true-branching cyanobacterium Umezakia natans (Nostocales/Aphanizomenonaceae).</title>
        <authorList>
            <person name="McGregor G.B."/>
            <person name="Sendall B.C."/>
            <person name="Niiyama Y."/>
            <person name="Tuji A."/>
            <person name="Willis A."/>
        </authorList>
    </citation>
    <scope>NUCLEOTIDE SEQUENCE [LARGE SCALE GENOMIC DNA]</scope>
    <source>
        <strain evidence="1 2">CS-531</strain>
    </source>
</reference>
<protein>
    <submittedName>
        <fullName evidence="1">Uncharacterized protein</fullName>
    </submittedName>
</protein>
<dbReference type="EMBL" id="JANQDF010000027">
    <property type="protein sequence ID" value="MDH6104789.1"/>
    <property type="molecule type" value="Genomic_DNA"/>
</dbReference>